<proteinExistence type="predicted"/>
<organism evidence="1">
    <name type="scientific">viral metagenome</name>
    <dbReference type="NCBI Taxonomy" id="1070528"/>
    <lineage>
        <taxon>unclassified sequences</taxon>
        <taxon>metagenomes</taxon>
        <taxon>organismal metagenomes</taxon>
    </lineage>
</organism>
<name>A0A6C0CC11_9ZZZZ</name>
<evidence type="ECO:0000313" key="1">
    <source>
        <dbReference type="EMBL" id="QHT01209.1"/>
    </source>
</evidence>
<accession>A0A6C0CC11</accession>
<reference evidence="1" key="1">
    <citation type="journal article" date="2020" name="Nature">
        <title>Giant virus diversity and host interactions through global metagenomics.</title>
        <authorList>
            <person name="Schulz F."/>
            <person name="Roux S."/>
            <person name="Paez-Espino D."/>
            <person name="Jungbluth S."/>
            <person name="Walsh D.A."/>
            <person name="Denef V.J."/>
            <person name="McMahon K.D."/>
            <person name="Konstantinidis K.T."/>
            <person name="Eloe-Fadrosh E.A."/>
            <person name="Kyrpides N.C."/>
            <person name="Woyke T."/>
        </authorList>
    </citation>
    <scope>NUCLEOTIDE SEQUENCE</scope>
    <source>
        <strain evidence="1">GVMAG-M-3300020192-26</strain>
    </source>
</reference>
<protein>
    <submittedName>
        <fullName evidence="1">Uncharacterized protein</fullName>
    </submittedName>
</protein>
<sequence length="192" mass="22968">MDLRSQYERELKYYQYVEEQRENYVTLAEDNSSVRLFADFLFSKKIDDLGGHLSGLLFDDGIELLDAFCMLLEIVLYGFDKFDKNIFELDDQCDDFIYDIKKYLRSMGFDMSIDEVFHFLDNVNLFADKNDYYCQITPKPHPFFCTNDWFVSNHRLVINRNFVSTDTSLNQYYAYFVSKSKKIFSIRFILLI</sequence>
<dbReference type="EMBL" id="MN739366">
    <property type="protein sequence ID" value="QHT01209.1"/>
    <property type="molecule type" value="Genomic_DNA"/>
</dbReference>
<dbReference type="AlphaFoldDB" id="A0A6C0CC11"/>